<dbReference type="PANTHER" id="PTHR23074">
    <property type="entry name" value="AAA DOMAIN-CONTAINING"/>
    <property type="match status" value="1"/>
</dbReference>
<feature type="region of interest" description="Disordered" evidence="5">
    <location>
        <begin position="328"/>
        <end position="358"/>
    </location>
</feature>
<evidence type="ECO:0000256" key="4">
    <source>
        <dbReference type="RuleBase" id="RU003651"/>
    </source>
</evidence>
<comment type="similarity">
    <text evidence="1 4">Belongs to the AAA ATPase family.</text>
</comment>
<dbReference type="GO" id="GO:0000502">
    <property type="term" value="C:proteasome complex"/>
    <property type="evidence" value="ECO:0007669"/>
    <property type="project" value="UniProtKB-KW"/>
</dbReference>
<feature type="region of interest" description="Disordered" evidence="5">
    <location>
        <begin position="119"/>
        <end position="138"/>
    </location>
</feature>
<evidence type="ECO:0000256" key="1">
    <source>
        <dbReference type="ARBA" id="ARBA00006914"/>
    </source>
</evidence>
<dbReference type="SMART" id="SM00382">
    <property type="entry name" value="AAA"/>
    <property type="match status" value="1"/>
</dbReference>
<proteinExistence type="inferred from homology"/>
<keyword evidence="8" id="KW-1185">Reference proteome</keyword>
<sequence length="660" mass="73097">MKADAQSTEYGGLQHQVFEHNHFGLDEAETRGTLIAREQALVNVLHLRSQFNWHIAASVQSRPQYQDAFTSIRHSLEADFEKSLRASGSAGTKALSIDMSQITQSALCGSTFWKTIDQRKSRQSKEDRSCAPCPPHKYQQQQLYSRLVGGGERPQRPHLQASSLASNKRTLSENSSLMPAATSSGRKHPKHEDESQLAPPQAQNSTEAAAGALPHSYDAHFNPFVTAKHQMKLDNIKRHGLNTQQNSGNLDGNTGAYRYHPVKSLNAQGSANNRRFVPPARRTTMSDDESESGGRIKDPYFTGNNSSSTLANKLHRQRVGLRRNIQPLHQKKDPMQQQQQQSRQPGGAGSGAGDEDEVDERLKNIDPRMVEMIESDILTTTQTVTWDDIAGLSQAKRAVHMAVIYPLLKPELFQGIRSPPKGLLLFGPPGTGKTLIGKCIASQAGATFFNISASSLTSKWIGEGEKMVRALFAVARVRQPTVIFIDEIDSLLTQRTDGEQEATRRIKTEFLVQLDGCGTSTEDRIILLGATNRPQELDEAARRRFPKRLYVPLPDRSGRRAIVTNLLRKQVHGLTDPQLEAICDQTDGYSGADMDTLCREAAFGPIRSITDIASANLEDVRPINFADFEYALTQVRPSVSPKDLEIHVQFNKQYGMSAAE</sequence>
<dbReference type="InterPro" id="IPR003959">
    <property type="entry name" value="ATPase_AAA_core"/>
</dbReference>
<dbReference type="InterPro" id="IPR003960">
    <property type="entry name" value="ATPase_AAA_CS"/>
</dbReference>
<comment type="caution">
    <text evidence="7">The sequence shown here is derived from an EMBL/GenBank/DDBJ whole genome shotgun (WGS) entry which is preliminary data.</text>
</comment>
<evidence type="ECO:0000256" key="2">
    <source>
        <dbReference type="ARBA" id="ARBA00022741"/>
    </source>
</evidence>
<keyword evidence="3 4" id="KW-0067">ATP-binding</keyword>
<dbReference type="PROSITE" id="PS00674">
    <property type="entry name" value="AAA"/>
    <property type="match status" value="1"/>
</dbReference>
<feature type="domain" description="AAA+ ATPase" evidence="6">
    <location>
        <begin position="419"/>
        <end position="555"/>
    </location>
</feature>
<feature type="compositionally biased region" description="Basic and acidic residues" evidence="5">
    <location>
        <begin position="119"/>
        <end position="129"/>
    </location>
</feature>
<dbReference type="EMBL" id="JANBUW010000028">
    <property type="protein sequence ID" value="KAJ2850577.1"/>
    <property type="molecule type" value="Genomic_DNA"/>
</dbReference>
<keyword evidence="2 4" id="KW-0547">Nucleotide-binding</keyword>
<dbReference type="Gene3D" id="1.10.8.60">
    <property type="match status" value="1"/>
</dbReference>
<keyword evidence="7" id="KW-0647">Proteasome</keyword>
<dbReference type="InterPro" id="IPR041569">
    <property type="entry name" value="AAA_lid_3"/>
</dbReference>
<protein>
    <submittedName>
        <fullName evidence="7">26S proteasome subunit yta6</fullName>
    </submittedName>
</protein>
<dbReference type="FunFam" id="1.10.8.60:FF:000022">
    <property type="entry name" value="Fidgetin like 1"/>
    <property type="match status" value="1"/>
</dbReference>
<dbReference type="SUPFAM" id="SSF52540">
    <property type="entry name" value="P-loop containing nucleoside triphosphate hydrolases"/>
    <property type="match status" value="1"/>
</dbReference>
<dbReference type="GO" id="GO:0016887">
    <property type="term" value="F:ATP hydrolysis activity"/>
    <property type="evidence" value="ECO:0007669"/>
    <property type="project" value="InterPro"/>
</dbReference>
<dbReference type="OrthoDB" id="10251136at2759"/>
<feature type="compositionally biased region" description="Low complexity" evidence="5">
    <location>
        <begin position="336"/>
        <end position="345"/>
    </location>
</feature>
<feature type="compositionally biased region" description="Polar residues" evidence="5">
    <location>
        <begin position="302"/>
        <end position="311"/>
    </location>
</feature>
<dbReference type="AlphaFoldDB" id="A0A9W8M020"/>
<evidence type="ECO:0000259" key="6">
    <source>
        <dbReference type="SMART" id="SM00382"/>
    </source>
</evidence>
<evidence type="ECO:0000256" key="3">
    <source>
        <dbReference type="ARBA" id="ARBA00022840"/>
    </source>
</evidence>
<evidence type="ECO:0000313" key="7">
    <source>
        <dbReference type="EMBL" id="KAJ2850577.1"/>
    </source>
</evidence>
<feature type="region of interest" description="Disordered" evidence="5">
    <location>
        <begin position="149"/>
        <end position="209"/>
    </location>
</feature>
<name>A0A9W8M020_9FUNG</name>
<dbReference type="PANTHER" id="PTHR23074:SF17">
    <property type="entry name" value="FIDGETIN-LIKE PROTEIN 1"/>
    <property type="match status" value="1"/>
</dbReference>
<feature type="region of interest" description="Disordered" evidence="5">
    <location>
        <begin position="263"/>
        <end position="312"/>
    </location>
</feature>
<accession>A0A9W8M020</accession>
<dbReference type="InterPro" id="IPR003593">
    <property type="entry name" value="AAA+_ATPase"/>
</dbReference>
<evidence type="ECO:0000256" key="5">
    <source>
        <dbReference type="SAM" id="MobiDB-lite"/>
    </source>
</evidence>
<organism evidence="7 8">
    <name type="scientific">Coemansia brasiliensis</name>
    <dbReference type="NCBI Taxonomy" id="2650707"/>
    <lineage>
        <taxon>Eukaryota</taxon>
        <taxon>Fungi</taxon>
        <taxon>Fungi incertae sedis</taxon>
        <taxon>Zoopagomycota</taxon>
        <taxon>Kickxellomycotina</taxon>
        <taxon>Kickxellomycetes</taxon>
        <taxon>Kickxellales</taxon>
        <taxon>Kickxellaceae</taxon>
        <taxon>Coemansia</taxon>
    </lineage>
</organism>
<dbReference type="FunFam" id="3.40.50.300:FF:000093">
    <property type="entry name" value="Fidgetin-like 1"/>
    <property type="match status" value="1"/>
</dbReference>
<dbReference type="GO" id="GO:0005524">
    <property type="term" value="F:ATP binding"/>
    <property type="evidence" value="ECO:0007669"/>
    <property type="project" value="UniProtKB-KW"/>
</dbReference>
<gene>
    <name evidence="7" type="primary">YTA6</name>
    <name evidence="7" type="ORF">IWW36_001757</name>
</gene>
<dbReference type="InterPro" id="IPR050304">
    <property type="entry name" value="MT-severing_AAA_ATPase"/>
</dbReference>
<dbReference type="Gene3D" id="3.40.50.300">
    <property type="entry name" value="P-loop containing nucleotide triphosphate hydrolases"/>
    <property type="match status" value="1"/>
</dbReference>
<dbReference type="InterPro" id="IPR027417">
    <property type="entry name" value="P-loop_NTPase"/>
</dbReference>
<dbReference type="Pfam" id="PF00004">
    <property type="entry name" value="AAA"/>
    <property type="match status" value="1"/>
</dbReference>
<evidence type="ECO:0000313" key="8">
    <source>
        <dbReference type="Proteomes" id="UP001139887"/>
    </source>
</evidence>
<dbReference type="Pfam" id="PF17862">
    <property type="entry name" value="AAA_lid_3"/>
    <property type="match status" value="1"/>
</dbReference>
<dbReference type="Proteomes" id="UP001139887">
    <property type="component" value="Unassembled WGS sequence"/>
</dbReference>
<reference evidence="7" key="1">
    <citation type="submission" date="2022-07" db="EMBL/GenBank/DDBJ databases">
        <title>Phylogenomic reconstructions and comparative analyses of Kickxellomycotina fungi.</title>
        <authorList>
            <person name="Reynolds N.K."/>
            <person name="Stajich J.E."/>
            <person name="Barry K."/>
            <person name="Grigoriev I.V."/>
            <person name="Crous P."/>
            <person name="Smith M.E."/>
        </authorList>
    </citation>
    <scope>NUCLEOTIDE SEQUENCE</scope>
    <source>
        <strain evidence="7">NRRL 1566</strain>
    </source>
</reference>
<feature type="compositionally biased region" description="Polar residues" evidence="5">
    <location>
        <begin position="160"/>
        <end position="184"/>
    </location>
</feature>